<evidence type="ECO:0000256" key="1">
    <source>
        <dbReference type="SAM" id="Phobius"/>
    </source>
</evidence>
<evidence type="ECO:0000313" key="2">
    <source>
        <dbReference type="EMBL" id="SIS27688.1"/>
    </source>
</evidence>
<reference evidence="2 3" key="1">
    <citation type="submission" date="2017-01" db="EMBL/GenBank/DDBJ databases">
        <authorList>
            <person name="Mah S.A."/>
            <person name="Swanson W.J."/>
            <person name="Moy G.W."/>
            <person name="Vacquier V.D."/>
        </authorList>
    </citation>
    <scope>NUCLEOTIDE SEQUENCE [LARGE SCALE GENOMIC DNA]</scope>
    <source>
        <strain evidence="2 3">DSM 16927</strain>
    </source>
</reference>
<dbReference type="Gene3D" id="2.70.150.10">
    <property type="entry name" value="Calcium-transporting ATPase, cytoplasmic transduction domain A"/>
    <property type="match status" value="1"/>
</dbReference>
<keyword evidence="1" id="KW-1133">Transmembrane helix</keyword>
<name>A0A1N7HSG6_9FLAO</name>
<proteinExistence type="predicted"/>
<dbReference type="AlphaFoldDB" id="A0A1N7HSG6"/>
<organism evidence="2 3">
    <name type="scientific">Chryseobacterium joostei</name>
    <dbReference type="NCBI Taxonomy" id="112234"/>
    <lineage>
        <taxon>Bacteria</taxon>
        <taxon>Pseudomonadati</taxon>
        <taxon>Bacteroidota</taxon>
        <taxon>Flavobacteriia</taxon>
        <taxon>Flavobacteriales</taxon>
        <taxon>Weeksellaceae</taxon>
        <taxon>Chryseobacterium group</taxon>
        <taxon>Chryseobacterium</taxon>
    </lineage>
</organism>
<accession>A0A1N7HSG6</accession>
<evidence type="ECO:0000313" key="3">
    <source>
        <dbReference type="Proteomes" id="UP000186106"/>
    </source>
</evidence>
<dbReference type="InterPro" id="IPR023298">
    <property type="entry name" value="ATPase_P-typ_TM_dom_sf"/>
</dbReference>
<feature type="transmembrane region" description="Helical" evidence="1">
    <location>
        <begin position="6"/>
        <end position="37"/>
    </location>
</feature>
<dbReference type="EMBL" id="FTNZ01000001">
    <property type="protein sequence ID" value="SIS27688.1"/>
    <property type="molecule type" value="Genomic_DNA"/>
</dbReference>
<keyword evidence="1" id="KW-0812">Transmembrane</keyword>
<dbReference type="Proteomes" id="UP000186106">
    <property type="component" value="Unassembled WGS sequence"/>
</dbReference>
<protein>
    <submittedName>
        <fullName evidence="2">Ca2+-transporting ATPase</fullName>
    </submittedName>
</protein>
<keyword evidence="1" id="KW-0472">Membrane</keyword>
<dbReference type="SUPFAM" id="SSF81665">
    <property type="entry name" value="Calcium ATPase, transmembrane domain M"/>
    <property type="match status" value="1"/>
</dbReference>
<dbReference type="Gene3D" id="1.20.1110.10">
    <property type="entry name" value="Calcium-transporting ATPase, transmembrane domain"/>
    <property type="match status" value="1"/>
</dbReference>
<dbReference type="STRING" id="112234.SAMN05421768_10133"/>
<sequence length="71" mass="7942">MLILLIIISVIYLIVGNYGEAAFMFVAIVAVTAISFYQDNLSKKALEELEKLNEPLSKVIRNSQIMEIPTP</sequence>
<gene>
    <name evidence="2" type="ORF">SAMN05421768_10133</name>
</gene>